<feature type="compositionally biased region" description="Basic and acidic residues" evidence="1">
    <location>
        <begin position="109"/>
        <end position="124"/>
    </location>
</feature>
<feature type="region of interest" description="Disordered" evidence="1">
    <location>
        <begin position="178"/>
        <end position="211"/>
    </location>
</feature>
<reference evidence="2" key="2">
    <citation type="submission" date="2025-08" db="UniProtKB">
        <authorList>
            <consortium name="Ensembl"/>
        </authorList>
    </citation>
    <scope>IDENTIFICATION</scope>
    <source>
        <strain evidence="2">17573</strain>
    </source>
</reference>
<reference evidence="2" key="1">
    <citation type="submission" date="2019-01" db="EMBL/GenBank/DDBJ databases">
        <authorList>
            <person name="Graves T."/>
            <person name="Eichler E.E."/>
            <person name="Wilson R.K."/>
        </authorList>
    </citation>
    <scope>NUCLEOTIDE SEQUENCE [LARGE SCALE GENOMIC DNA]</scope>
    <source>
        <strain evidence="2">17573</strain>
    </source>
</reference>
<evidence type="ECO:0000313" key="2">
    <source>
        <dbReference type="Ensembl" id="ENSMMUP00000073809.1"/>
    </source>
</evidence>
<feature type="region of interest" description="Disordered" evidence="1">
    <location>
        <begin position="101"/>
        <end position="134"/>
    </location>
</feature>
<dbReference type="AlphaFoldDB" id="A0A5F8AA65"/>
<dbReference type="PANTHER" id="PTHR46254:SF6">
    <property type="entry name" value="HIGH MOBILITY GROUP AT-HOOK 2"/>
    <property type="match status" value="1"/>
</dbReference>
<reference evidence="2" key="3">
    <citation type="submission" date="2025-09" db="UniProtKB">
        <authorList>
            <consortium name="Ensembl"/>
        </authorList>
    </citation>
    <scope>IDENTIFICATION</scope>
    <source>
        <strain evidence="2">17573</strain>
    </source>
</reference>
<name>A0A5F8AA65_MACMU</name>
<dbReference type="Proteomes" id="UP000006718">
    <property type="component" value="Unassembled WGS sequence"/>
</dbReference>
<protein>
    <submittedName>
        <fullName evidence="2">Uncharacterized protein</fullName>
    </submittedName>
</protein>
<proteinExistence type="predicted"/>
<dbReference type="Ensembl" id="ENSMMUT00000108811.1">
    <property type="protein sequence ID" value="ENSMMUP00000073809.1"/>
    <property type="gene ID" value="ENSMMUG00000064884.1"/>
</dbReference>
<evidence type="ECO:0000313" key="3">
    <source>
        <dbReference type="Proteomes" id="UP000006718"/>
    </source>
</evidence>
<dbReference type="PANTHER" id="PTHR46254">
    <property type="entry name" value="PROTEIN GVQW1-RELATED"/>
    <property type="match status" value="1"/>
</dbReference>
<dbReference type="STRING" id="9544.ENSMMUP00000073809"/>
<sequence length="317" mass="34237">MGSVAASCVLLGGGGPCSAVPLWSPTGTAACPLPAGVRWPRHRRPRRGPSCCPGGEGVRCSRVVTERCPSLFRFRRGKKSVCPGQQPKHSDLLLPQRTPAGLAQRGCRHQQDREHLRPPPPRESHHGRHGPGGQAACFPGCLRGRPQIGHARFSVYALPRQGSLQGRVSGPLVGDCVSRDPGPPLQRPVLQVESPEGRCSHPSRSEPRALVHGTREPLGARPLLPSPLQLCSCEGGPQEWAGFCFFSLLVCFEAESCSVAQAGVQWCPLGSLQPPPSRFKRFSCLGLPSSWDYRCVPPCLANFYIFSRDGVSPYWPG</sequence>
<dbReference type="Bgee" id="ENSMMUG00000064884">
    <property type="expression patterns" value="Expressed in hindlimb stylopod muscle and 5 other cell types or tissues"/>
</dbReference>
<feature type="compositionally biased region" description="Basic and acidic residues" evidence="1">
    <location>
        <begin position="195"/>
        <end position="211"/>
    </location>
</feature>
<accession>A0A5F8AA65</accession>
<dbReference type="VEuPathDB" id="HostDB:ENSMMUG00000064884"/>
<dbReference type="GeneTree" id="ENSGT00940000161627"/>
<dbReference type="InParanoid" id="A0A5F8AA65"/>
<organism evidence="2 3">
    <name type="scientific">Macaca mulatta</name>
    <name type="common">Rhesus macaque</name>
    <dbReference type="NCBI Taxonomy" id="9544"/>
    <lineage>
        <taxon>Eukaryota</taxon>
        <taxon>Metazoa</taxon>
        <taxon>Chordata</taxon>
        <taxon>Craniata</taxon>
        <taxon>Vertebrata</taxon>
        <taxon>Euteleostomi</taxon>
        <taxon>Mammalia</taxon>
        <taxon>Eutheria</taxon>
        <taxon>Euarchontoglires</taxon>
        <taxon>Primates</taxon>
        <taxon>Haplorrhini</taxon>
        <taxon>Catarrhini</taxon>
        <taxon>Cercopithecidae</taxon>
        <taxon>Cercopithecinae</taxon>
        <taxon>Macaca</taxon>
    </lineage>
</organism>
<keyword evidence="3" id="KW-1185">Reference proteome</keyword>
<dbReference type="OMA" id="DCVSRDP"/>
<evidence type="ECO:0000256" key="1">
    <source>
        <dbReference type="SAM" id="MobiDB-lite"/>
    </source>
</evidence>